<dbReference type="AlphaFoldDB" id="A0A1M7AZR8"/>
<organism evidence="7 8">
    <name type="scientific">Hymenobacter psychrotolerans DSM 18569</name>
    <dbReference type="NCBI Taxonomy" id="1121959"/>
    <lineage>
        <taxon>Bacteria</taxon>
        <taxon>Pseudomonadati</taxon>
        <taxon>Bacteroidota</taxon>
        <taxon>Cytophagia</taxon>
        <taxon>Cytophagales</taxon>
        <taxon>Hymenobacteraceae</taxon>
        <taxon>Hymenobacter</taxon>
    </lineage>
</organism>
<dbReference type="RefSeq" id="WP_073286214.1">
    <property type="nucleotide sequence ID" value="NZ_FRAS01000015.1"/>
</dbReference>
<evidence type="ECO:0000256" key="4">
    <source>
        <dbReference type="ARBA" id="ARBA00022989"/>
    </source>
</evidence>
<feature type="transmembrane region" description="Helical" evidence="6">
    <location>
        <begin position="122"/>
        <end position="141"/>
    </location>
</feature>
<comment type="similarity">
    <text evidence="2 6">Belongs to the BI1 family.</text>
</comment>
<dbReference type="EMBL" id="FRAS01000015">
    <property type="protein sequence ID" value="SHL48204.1"/>
    <property type="molecule type" value="Genomic_DNA"/>
</dbReference>
<sequence>MEDFTSEDYQEPQAQITLSPEEASQVMSRFMVQVYGWMAGALAVSGAVAMAVASMPVLQELVFGNRFVFLGLLLAEIVVVGFLSRKAFEWSAGTTTAAFMGYSVLNGLTLGIIFMVYTMESISSTFFITAGTFGVMSLYGYFTRTDLSRWGNLLFMGLIGLIIASVVNIFLNSPALYWISSFVGVLLFTALTAYDTQKVKMLAFLGYQDDATDRKAAVLGALTLYLDFVNLFLFLLRIFGRRR</sequence>
<reference evidence="8" key="1">
    <citation type="submission" date="2016-11" db="EMBL/GenBank/DDBJ databases">
        <authorList>
            <person name="Varghese N."/>
            <person name="Submissions S."/>
        </authorList>
    </citation>
    <scope>NUCLEOTIDE SEQUENCE [LARGE SCALE GENOMIC DNA]</scope>
    <source>
        <strain evidence="8">DSM 18569</strain>
    </source>
</reference>
<dbReference type="GO" id="GO:0005886">
    <property type="term" value="C:plasma membrane"/>
    <property type="evidence" value="ECO:0007669"/>
    <property type="project" value="TreeGrafter"/>
</dbReference>
<keyword evidence="3 6" id="KW-0812">Transmembrane</keyword>
<dbReference type="PANTHER" id="PTHR23291:SF50">
    <property type="entry name" value="PROTEIN LIFEGUARD 4"/>
    <property type="match status" value="1"/>
</dbReference>
<proteinExistence type="inferred from homology"/>
<feature type="transmembrane region" description="Helical" evidence="6">
    <location>
        <begin position="216"/>
        <end position="239"/>
    </location>
</feature>
<feature type="transmembrane region" description="Helical" evidence="6">
    <location>
        <begin position="153"/>
        <end position="171"/>
    </location>
</feature>
<gene>
    <name evidence="7" type="ORF">SAMN02746009_02815</name>
</gene>
<evidence type="ECO:0000256" key="6">
    <source>
        <dbReference type="RuleBase" id="RU004379"/>
    </source>
</evidence>
<dbReference type="PANTHER" id="PTHR23291">
    <property type="entry name" value="BAX INHIBITOR-RELATED"/>
    <property type="match status" value="1"/>
</dbReference>
<feature type="transmembrane region" description="Helical" evidence="6">
    <location>
        <begin position="96"/>
        <end position="116"/>
    </location>
</feature>
<name>A0A1M7AZR8_9BACT</name>
<evidence type="ECO:0000313" key="8">
    <source>
        <dbReference type="Proteomes" id="UP000183947"/>
    </source>
</evidence>
<evidence type="ECO:0000256" key="5">
    <source>
        <dbReference type="ARBA" id="ARBA00023136"/>
    </source>
</evidence>
<feature type="transmembrane region" description="Helical" evidence="6">
    <location>
        <begin position="177"/>
        <end position="195"/>
    </location>
</feature>
<keyword evidence="5 6" id="KW-0472">Membrane</keyword>
<evidence type="ECO:0000256" key="3">
    <source>
        <dbReference type="ARBA" id="ARBA00022692"/>
    </source>
</evidence>
<dbReference type="OrthoDB" id="9793828at2"/>
<evidence type="ECO:0000256" key="2">
    <source>
        <dbReference type="ARBA" id="ARBA00010350"/>
    </source>
</evidence>
<feature type="transmembrane region" description="Helical" evidence="6">
    <location>
        <begin position="34"/>
        <end position="55"/>
    </location>
</feature>
<dbReference type="Pfam" id="PF01027">
    <property type="entry name" value="Bax1-I"/>
    <property type="match status" value="1"/>
</dbReference>
<evidence type="ECO:0000256" key="1">
    <source>
        <dbReference type="ARBA" id="ARBA00004141"/>
    </source>
</evidence>
<evidence type="ECO:0008006" key="9">
    <source>
        <dbReference type="Google" id="ProtNLM"/>
    </source>
</evidence>
<dbReference type="Proteomes" id="UP000183947">
    <property type="component" value="Unassembled WGS sequence"/>
</dbReference>
<dbReference type="InterPro" id="IPR006214">
    <property type="entry name" value="Bax_inhibitor_1-related"/>
</dbReference>
<keyword evidence="4 6" id="KW-1133">Transmembrane helix</keyword>
<evidence type="ECO:0000313" key="7">
    <source>
        <dbReference type="EMBL" id="SHL48204.1"/>
    </source>
</evidence>
<keyword evidence="8" id="KW-1185">Reference proteome</keyword>
<feature type="transmembrane region" description="Helical" evidence="6">
    <location>
        <begin position="67"/>
        <end position="84"/>
    </location>
</feature>
<comment type="subcellular location">
    <subcellularLocation>
        <location evidence="1">Membrane</location>
        <topology evidence="1">Multi-pass membrane protein</topology>
    </subcellularLocation>
</comment>
<accession>A0A1M7AZR8</accession>
<dbReference type="CDD" id="cd10432">
    <property type="entry name" value="BI-1-like_bacterial"/>
    <property type="match status" value="1"/>
</dbReference>
<protein>
    <recommendedName>
        <fullName evidence="9">Modulator of FtsH protease</fullName>
    </recommendedName>
</protein>